<evidence type="ECO:0000313" key="2">
    <source>
        <dbReference type="EMBL" id="GHD60892.1"/>
    </source>
</evidence>
<name>A0ABQ3GY83_9NEIS</name>
<evidence type="ECO:0000313" key="3">
    <source>
        <dbReference type="Proteomes" id="UP000604737"/>
    </source>
</evidence>
<dbReference type="EMBL" id="BMYO01000003">
    <property type="protein sequence ID" value="GHD60892.1"/>
    <property type="molecule type" value="Genomic_DNA"/>
</dbReference>
<gene>
    <name evidence="2" type="ORF">GCM10007350_14690</name>
</gene>
<feature type="region of interest" description="Disordered" evidence="1">
    <location>
        <begin position="1"/>
        <end position="42"/>
    </location>
</feature>
<sequence length="121" mass="13572">MRHPDDRQTAELPGLPVTKKRGRPSIGPKAMTAAERKRRSRFNQLQRALQSKDVANTQIPAQLNAVVDESTRRYLVTAAREQGTTVGRLIDQLVAAERHRLEEAKRPAFELVPPSAPATRR</sequence>
<dbReference type="Proteomes" id="UP000604737">
    <property type="component" value="Unassembled WGS sequence"/>
</dbReference>
<protein>
    <recommendedName>
        <fullName evidence="4">LexA regulated protein</fullName>
    </recommendedName>
</protein>
<reference evidence="3" key="1">
    <citation type="journal article" date="2019" name="Int. J. Syst. Evol. Microbiol.">
        <title>The Global Catalogue of Microorganisms (GCM) 10K type strain sequencing project: providing services to taxonomists for standard genome sequencing and annotation.</title>
        <authorList>
            <consortium name="The Broad Institute Genomics Platform"/>
            <consortium name="The Broad Institute Genome Sequencing Center for Infectious Disease"/>
            <person name="Wu L."/>
            <person name="Ma J."/>
        </authorList>
    </citation>
    <scope>NUCLEOTIDE SEQUENCE [LARGE SCALE GENOMIC DNA]</scope>
    <source>
        <strain evidence="3">KCTC 23701</strain>
    </source>
</reference>
<comment type="caution">
    <text evidence="2">The sequence shown here is derived from an EMBL/GenBank/DDBJ whole genome shotgun (WGS) entry which is preliminary data.</text>
</comment>
<accession>A0ABQ3GY83</accession>
<organism evidence="2 3">
    <name type="scientific">Jeongeupia chitinilytica</name>
    <dbReference type="NCBI Taxonomy" id="1041641"/>
    <lineage>
        <taxon>Bacteria</taxon>
        <taxon>Pseudomonadati</taxon>
        <taxon>Pseudomonadota</taxon>
        <taxon>Betaproteobacteria</taxon>
        <taxon>Neisseriales</taxon>
        <taxon>Chitinibacteraceae</taxon>
        <taxon>Jeongeupia</taxon>
    </lineage>
</organism>
<evidence type="ECO:0000256" key="1">
    <source>
        <dbReference type="SAM" id="MobiDB-lite"/>
    </source>
</evidence>
<proteinExistence type="predicted"/>
<evidence type="ECO:0008006" key="4">
    <source>
        <dbReference type="Google" id="ProtNLM"/>
    </source>
</evidence>
<keyword evidence="3" id="KW-1185">Reference proteome</keyword>